<name>A0A8G1A0Y6_9EURY</name>
<evidence type="ECO:0000256" key="2">
    <source>
        <dbReference type="ARBA" id="ARBA00022722"/>
    </source>
</evidence>
<keyword evidence="8" id="KW-1185">Reference proteome</keyword>
<keyword evidence="4" id="KW-0378">Hydrolase</keyword>
<organism evidence="7 8">
    <name type="scientific">Methanofollis formosanus</name>
    <dbReference type="NCBI Taxonomy" id="299308"/>
    <lineage>
        <taxon>Archaea</taxon>
        <taxon>Methanobacteriati</taxon>
        <taxon>Methanobacteriota</taxon>
        <taxon>Stenosarchaea group</taxon>
        <taxon>Methanomicrobia</taxon>
        <taxon>Methanomicrobiales</taxon>
        <taxon>Methanomicrobiaceae</taxon>
        <taxon>Methanofollis</taxon>
    </lineage>
</organism>
<reference evidence="7" key="1">
    <citation type="journal article" date="2005" name="Int. J. Syst. Evol. Microbiol.">
        <title>Methanofollis formosanus sp. nov., isolated from a fish pond.</title>
        <authorList>
            <person name="Wu S.Y."/>
            <person name="Chen S.C."/>
            <person name="Lai M.C."/>
        </authorList>
    </citation>
    <scope>NUCLEOTIDE SEQUENCE</scope>
    <source>
        <strain evidence="7">ML15</strain>
    </source>
</reference>
<accession>A0A8G1A0Y6</accession>
<dbReference type="InterPro" id="IPR038570">
    <property type="entry name" value="HicA_sf"/>
</dbReference>
<evidence type="ECO:0000256" key="1">
    <source>
        <dbReference type="ARBA" id="ARBA00022649"/>
    </source>
</evidence>
<dbReference type="Proteomes" id="UP000826709">
    <property type="component" value="Chromosome"/>
</dbReference>
<dbReference type="AlphaFoldDB" id="A0A8G1A0Y6"/>
<protein>
    <submittedName>
        <fullName evidence="7">Type II toxin-antitoxin system HicA family toxin</fullName>
    </submittedName>
</protein>
<dbReference type="OrthoDB" id="7619at2157"/>
<proteinExistence type="predicted"/>
<dbReference type="GO" id="GO:0004519">
    <property type="term" value="F:endonuclease activity"/>
    <property type="evidence" value="ECO:0007669"/>
    <property type="project" value="UniProtKB-KW"/>
</dbReference>
<evidence type="ECO:0000256" key="6">
    <source>
        <dbReference type="ARBA" id="ARBA00023016"/>
    </source>
</evidence>
<dbReference type="Pfam" id="PF07927">
    <property type="entry name" value="HicA_toxin"/>
    <property type="match status" value="1"/>
</dbReference>
<dbReference type="GO" id="GO:0003729">
    <property type="term" value="F:mRNA binding"/>
    <property type="evidence" value="ECO:0007669"/>
    <property type="project" value="InterPro"/>
</dbReference>
<dbReference type="InterPro" id="IPR012933">
    <property type="entry name" value="HicA_mRNA_interferase"/>
</dbReference>
<sequence length="80" mass="9015">MPKSPVVSGFRLVKVLKSLGYTVLRQRGSHVQMGKNTAAGEHRITIPLHEEIAKGTLNDIVTRVPDWNCITKEDLFDMLR</sequence>
<dbReference type="Gene3D" id="3.30.920.30">
    <property type="entry name" value="Hypothetical protein"/>
    <property type="match status" value="1"/>
</dbReference>
<keyword evidence="2" id="KW-0540">Nuclease</keyword>
<evidence type="ECO:0000256" key="4">
    <source>
        <dbReference type="ARBA" id="ARBA00022801"/>
    </source>
</evidence>
<dbReference type="SUPFAM" id="SSF54786">
    <property type="entry name" value="YcfA/nrd intein domain"/>
    <property type="match status" value="1"/>
</dbReference>
<keyword evidence="5" id="KW-0694">RNA-binding</keyword>
<keyword evidence="6" id="KW-0346">Stress response</keyword>
<evidence type="ECO:0000313" key="7">
    <source>
        <dbReference type="EMBL" id="QYZ78423.1"/>
    </source>
</evidence>
<dbReference type="KEGG" id="mfk:E2N92_02740"/>
<keyword evidence="1" id="KW-1277">Toxin-antitoxin system</keyword>
<gene>
    <name evidence="7" type="ORF">E2N92_02740</name>
</gene>
<reference evidence="7" key="2">
    <citation type="submission" date="2019-03" db="EMBL/GenBank/DDBJ databases">
        <authorList>
            <person name="Chen S.-C."/>
            <person name="Wu S.-Y."/>
            <person name="Lai M.-C."/>
        </authorList>
    </citation>
    <scope>NUCLEOTIDE SEQUENCE</scope>
    <source>
        <strain evidence="7">ML15</strain>
    </source>
</reference>
<keyword evidence="3" id="KW-0255">Endonuclease</keyword>
<evidence type="ECO:0000256" key="5">
    <source>
        <dbReference type="ARBA" id="ARBA00022884"/>
    </source>
</evidence>
<dbReference type="GO" id="GO:0016787">
    <property type="term" value="F:hydrolase activity"/>
    <property type="evidence" value="ECO:0007669"/>
    <property type="project" value="UniProtKB-KW"/>
</dbReference>
<dbReference type="EMBL" id="CP037968">
    <property type="protein sequence ID" value="QYZ78423.1"/>
    <property type="molecule type" value="Genomic_DNA"/>
</dbReference>
<evidence type="ECO:0000256" key="3">
    <source>
        <dbReference type="ARBA" id="ARBA00022759"/>
    </source>
</evidence>
<evidence type="ECO:0000313" key="8">
    <source>
        <dbReference type="Proteomes" id="UP000826709"/>
    </source>
</evidence>